<comment type="subcellular location">
    <subcellularLocation>
        <location evidence="1">Membrane</location>
        <topology evidence="1">Multi-pass membrane protein</topology>
    </subcellularLocation>
</comment>
<evidence type="ECO:0000256" key="4">
    <source>
        <dbReference type="ARBA" id="ARBA00023136"/>
    </source>
</evidence>
<evidence type="ECO:0000313" key="8">
    <source>
        <dbReference type="Proteomes" id="UP000053791"/>
    </source>
</evidence>
<feature type="transmembrane region" description="Helical" evidence="5">
    <location>
        <begin position="131"/>
        <end position="152"/>
    </location>
</feature>
<feature type="transmembrane region" description="Helical" evidence="5">
    <location>
        <begin position="71"/>
        <end position="92"/>
    </location>
</feature>
<gene>
    <name evidence="7" type="ORF">AVO45_03960</name>
</gene>
<sequence length="197" mass="20808">MTQINLRDLTVMTIKDPAQAARYLLALGLGREVLWLGLLLAVVLNTMLQAASNLLLPVIGFELQGITPSLVVYAAIVGGGLVVTTFAFCHVGRLLGGRGTFYDVMVLMVWMQFLKVVVQAAGLILVLTIPILSAVLAFAAFLVGLYITVHFIDQAHRLNSPARAVGVLIASVLAVAIVSFILLSLVGGPIPGSAAYV</sequence>
<dbReference type="InterPro" id="IPR006977">
    <property type="entry name" value="Yip1_dom"/>
</dbReference>
<feature type="transmembrane region" description="Helical" evidence="5">
    <location>
        <begin position="104"/>
        <end position="125"/>
    </location>
</feature>
<feature type="domain" description="Yip1" evidence="6">
    <location>
        <begin position="14"/>
        <end position="181"/>
    </location>
</feature>
<keyword evidence="3 5" id="KW-1133">Transmembrane helix</keyword>
<feature type="transmembrane region" description="Helical" evidence="5">
    <location>
        <begin position="164"/>
        <end position="187"/>
    </location>
</feature>
<reference evidence="7 8" key="1">
    <citation type="submission" date="2015-12" db="EMBL/GenBank/DDBJ databases">
        <authorList>
            <person name="Shamseldin A."/>
            <person name="Moawad H."/>
            <person name="Abd El-Rahim W.M."/>
            <person name="Sadowsky M.J."/>
        </authorList>
    </citation>
    <scope>NUCLEOTIDE SEQUENCE [LARGE SCALE GENOMIC DNA]</scope>
    <source>
        <strain evidence="7 8">ZGT118</strain>
    </source>
</reference>
<accession>A0A117KHC9</accession>
<keyword evidence="4 5" id="KW-0472">Membrane</keyword>
<dbReference type="EMBL" id="LQBQ01000001">
    <property type="protein sequence ID" value="KUJ86128.1"/>
    <property type="molecule type" value="Genomic_DNA"/>
</dbReference>
<dbReference type="Pfam" id="PF04893">
    <property type="entry name" value="Yip1"/>
    <property type="match status" value="1"/>
</dbReference>
<dbReference type="STRING" id="1685379.AVO45_03960"/>
<dbReference type="RefSeq" id="WP_068344580.1">
    <property type="nucleotide sequence ID" value="NZ_LQBQ01000001.1"/>
</dbReference>
<dbReference type="AlphaFoldDB" id="A0A117KHC9"/>
<protein>
    <recommendedName>
        <fullName evidence="6">Yip1 domain-containing protein</fullName>
    </recommendedName>
</protein>
<feature type="transmembrane region" description="Helical" evidence="5">
    <location>
        <begin position="33"/>
        <end position="51"/>
    </location>
</feature>
<name>A0A117KHC9_9RHOB</name>
<evidence type="ECO:0000256" key="2">
    <source>
        <dbReference type="ARBA" id="ARBA00022692"/>
    </source>
</evidence>
<organism evidence="7 8">
    <name type="scientific">Ruegeria marisrubri</name>
    <dbReference type="NCBI Taxonomy" id="1685379"/>
    <lineage>
        <taxon>Bacteria</taxon>
        <taxon>Pseudomonadati</taxon>
        <taxon>Pseudomonadota</taxon>
        <taxon>Alphaproteobacteria</taxon>
        <taxon>Rhodobacterales</taxon>
        <taxon>Roseobacteraceae</taxon>
        <taxon>Ruegeria</taxon>
    </lineage>
</organism>
<keyword evidence="8" id="KW-1185">Reference proteome</keyword>
<keyword evidence="2 5" id="KW-0812">Transmembrane</keyword>
<evidence type="ECO:0000256" key="3">
    <source>
        <dbReference type="ARBA" id="ARBA00022989"/>
    </source>
</evidence>
<dbReference type="GO" id="GO:0016020">
    <property type="term" value="C:membrane"/>
    <property type="evidence" value="ECO:0007669"/>
    <property type="project" value="UniProtKB-SubCell"/>
</dbReference>
<dbReference type="OrthoDB" id="7872013at2"/>
<proteinExistence type="predicted"/>
<evidence type="ECO:0000313" key="7">
    <source>
        <dbReference type="EMBL" id="KUJ86128.1"/>
    </source>
</evidence>
<evidence type="ECO:0000259" key="6">
    <source>
        <dbReference type="Pfam" id="PF04893"/>
    </source>
</evidence>
<evidence type="ECO:0000256" key="1">
    <source>
        <dbReference type="ARBA" id="ARBA00004141"/>
    </source>
</evidence>
<evidence type="ECO:0000256" key="5">
    <source>
        <dbReference type="SAM" id="Phobius"/>
    </source>
</evidence>
<comment type="caution">
    <text evidence="7">The sequence shown here is derived from an EMBL/GenBank/DDBJ whole genome shotgun (WGS) entry which is preliminary data.</text>
</comment>
<dbReference type="Proteomes" id="UP000053791">
    <property type="component" value="Unassembled WGS sequence"/>
</dbReference>